<dbReference type="EMBL" id="LSTO01000001">
    <property type="protein sequence ID" value="OWW22455.1"/>
    <property type="molecule type" value="Genomic_DNA"/>
</dbReference>
<evidence type="ECO:0000256" key="2">
    <source>
        <dbReference type="ARBA" id="ARBA00012528"/>
    </source>
</evidence>
<dbReference type="InterPro" id="IPR043128">
    <property type="entry name" value="Rev_trsase/Diguanyl_cyclase"/>
</dbReference>
<dbReference type="GO" id="GO:1902201">
    <property type="term" value="P:negative regulation of bacterial-type flagellum-dependent cell motility"/>
    <property type="evidence" value="ECO:0007669"/>
    <property type="project" value="TreeGrafter"/>
</dbReference>
<keyword evidence="4" id="KW-0812">Transmembrane</keyword>
<feature type="domain" description="GGDEF" evidence="9">
    <location>
        <begin position="375"/>
        <end position="506"/>
    </location>
</feature>
<dbReference type="Proteomes" id="UP000197535">
    <property type="component" value="Unassembled WGS sequence"/>
</dbReference>
<evidence type="ECO:0000256" key="5">
    <source>
        <dbReference type="ARBA" id="ARBA00022989"/>
    </source>
</evidence>
<evidence type="ECO:0000259" key="9">
    <source>
        <dbReference type="PROSITE" id="PS50887"/>
    </source>
</evidence>
<sequence>MRNTAAALAAVAASAYFAYDFRWQQGIVELEEEAASRLDVASAAVFAPTQKFGYLPELLADHPVVVNALRHPQDRQRAREASRYLERVNASAQAAVVYLIDGEGRTIAASNADAVDSFIGRNYAFRPYFQNAIANGKATFYGIGATSLLPGYYVAQAVREGGRTLGVAVVKVDMTQLDQEWQRNEDEVAVTDDNGIIFLSTRPDWKYRPMVSLHAEALDEIKRSRQYGTMLKPPLPMRTVRTLHGNEAVVSIVGDGGNGVRFFVRSRPVEGSGWNISVFIPLSEVEARAWRVAFSTSGAIGLILMTLMMLAQAHARAEERESARQALEKKHSELQALSEELRAASITDPLTGAYNRRFFFESVPKIVSTANRHHVPLSIVTIDVDHFKRINDMYGHPAGDKVLQALTVLCKESLRESDVFCRFGGEEFIMALPNTDAEAAAQVAERLRVRVSAHAVEIKGMPGGITVSCGVSQYREGEQGIEAALRRADDALYVAKNEGRNRVVVR</sequence>
<evidence type="ECO:0000256" key="3">
    <source>
        <dbReference type="ARBA" id="ARBA00022475"/>
    </source>
</evidence>
<gene>
    <name evidence="10" type="ORF">AYR66_26110</name>
</gene>
<evidence type="ECO:0000256" key="7">
    <source>
        <dbReference type="ARBA" id="ARBA00034247"/>
    </source>
</evidence>
<evidence type="ECO:0000313" key="11">
    <source>
        <dbReference type="Proteomes" id="UP000197535"/>
    </source>
</evidence>
<keyword evidence="5" id="KW-1133">Transmembrane helix</keyword>
<dbReference type="CDD" id="cd01949">
    <property type="entry name" value="GGDEF"/>
    <property type="match status" value="1"/>
</dbReference>
<evidence type="ECO:0000256" key="4">
    <source>
        <dbReference type="ARBA" id="ARBA00022692"/>
    </source>
</evidence>
<dbReference type="CDD" id="cd12914">
    <property type="entry name" value="PDC1_DGC_like"/>
    <property type="match status" value="1"/>
</dbReference>
<dbReference type="FunFam" id="3.30.70.270:FF:000001">
    <property type="entry name" value="Diguanylate cyclase domain protein"/>
    <property type="match status" value="1"/>
</dbReference>
<keyword evidence="3" id="KW-1003">Cell membrane</keyword>
<dbReference type="SUPFAM" id="SSF55073">
    <property type="entry name" value="Nucleotide cyclase"/>
    <property type="match status" value="1"/>
</dbReference>
<comment type="catalytic activity">
    <reaction evidence="7">
        <text>2 GTP = 3',3'-c-di-GMP + 2 diphosphate</text>
        <dbReference type="Rhea" id="RHEA:24898"/>
        <dbReference type="ChEBI" id="CHEBI:33019"/>
        <dbReference type="ChEBI" id="CHEBI:37565"/>
        <dbReference type="ChEBI" id="CHEBI:58805"/>
        <dbReference type="EC" id="2.7.7.65"/>
    </reaction>
</comment>
<accession>A0A254TIY1</accession>
<comment type="caution">
    <text evidence="10">The sequence shown here is derived from an EMBL/GenBank/DDBJ whole genome shotgun (WGS) entry which is preliminary data.</text>
</comment>
<proteinExistence type="predicted"/>
<dbReference type="InterPro" id="IPR029787">
    <property type="entry name" value="Nucleotide_cyclase"/>
</dbReference>
<dbReference type="EC" id="2.7.7.65" evidence="2"/>
<reference evidence="10 11" key="1">
    <citation type="submission" date="2016-02" db="EMBL/GenBank/DDBJ databases">
        <authorList>
            <person name="Wen L."/>
            <person name="He K."/>
            <person name="Yang H."/>
        </authorList>
    </citation>
    <scope>NUCLEOTIDE SEQUENCE [LARGE SCALE GENOMIC DNA]</scope>
    <source>
        <strain evidence="10 11">TSA40</strain>
    </source>
</reference>
<dbReference type="GO" id="GO:0052621">
    <property type="term" value="F:diguanylate cyclase activity"/>
    <property type="evidence" value="ECO:0007669"/>
    <property type="project" value="UniProtKB-EC"/>
</dbReference>
<dbReference type="PANTHER" id="PTHR45138">
    <property type="entry name" value="REGULATORY COMPONENTS OF SENSORY TRANSDUCTION SYSTEM"/>
    <property type="match status" value="1"/>
</dbReference>
<evidence type="ECO:0000256" key="1">
    <source>
        <dbReference type="ARBA" id="ARBA00004651"/>
    </source>
</evidence>
<comment type="subcellular location">
    <subcellularLocation>
        <location evidence="1">Cell membrane</location>
        <topology evidence="1">Multi-pass membrane protein</topology>
    </subcellularLocation>
</comment>
<dbReference type="Gene3D" id="3.30.450.20">
    <property type="entry name" value="PAS domain"/>
    <property type="match status" value="2"/>
</dbReference>
<dbReference type="GO" id="GO:0043709">
    <property type="term" value="P:cell adhesion involved in single-species biofilm formation"/>
    <property type="evidence" value="ECO:0007669"/>
    <property type="project" value="TreeGrafter"/>
</dbReference>
<protein>
    <recommendedName>
        <fullName evidence="2">diguanylate cyclase</fullName>
        <ecNumber evidence="2">2.7.7.65</ecNumber>
    </recommendedName>
</protein>
<dbReference type="SMART" id="SM00267">
    <property type="entry name" value="GGDEF"/>
    <property type="match status" value="1"/>
</dbReference>
<dbReference type="AlphaFoldDB" id="A0A254TIY1"/>
<dbReference type="InterPro" id="IPR029151">
    <property type="entry name" value="Sensor-like_sf"/>
</dbReference>
<feature type="coiled-coil region" evidence="8">
    <location>
        <begin position="310"/>
        <end position="347"/>
    </location>
</feature>
<organism evidence="10 11">
    <name type="scientific">Noviherbaspirillum denitrificans</name>
    <dbReference type="NCBI Taxonomy" id="1968433"/>
    <lineage>
        <taxon>Bacteria</taxon>
        <taxon>Pseudomonadati</taxon>
        <taxon>Pseudomonadota</taxon>
        <taxon>Betaproteobacteria</taxon>
        <taxon>Burkholderiales</taxon>
        <taxon>Oxalobacteraceae</taxon>
        <taxon>Noviherbaspirillum</taxon>
    </lineage>
</organism>
<dbReference type="Pfam" id="PF02743">
    <property type="entry name" value="dCache_1"/>
    <property type="match status" value="1"/>
</dbReference>
<keyword evidence="6" id="KW-0472">Membrane</keyword>
<dbReference type="SUPFAM" id="SSF103190">
    <property type="entry name" value="Sensory domain-like"/>
    <property type="match status" value="1"/>
</dbReference>
<dbReference type="FunFam" id="3.30.450.20:FF:000127">
    <property type="entry name" value="C4-dicarboxylate transport sensor protein"/>
    <property type="match status" value="1"/>
</dbReference>
<dbReference type="PROSITE" id="PS50887">
    <property type="entry name" value="GGDEF"/>
    <property type="match status" value="1"/>
</dbReference>
<dbReference type="Pfam" id="PF00990">
    <property type="entry name" value="GGDEF"/>
    <property type="match status" value="1"/>
</dbReference>
<evidence type="ECO:0000256" key="8">
    <source>
        <dbReference type="SAM" id="Coils"/>
    </source>
</evidence>
<keyword evidence="11" id="KW-1185">Reference proteome</keyword>
<evidence type="ECO:0000256" key="6">
    <source>
        <dbReference type="ARBA" id="ARBA00023136"/>
    </source>
</evidence>
<keyword evidence="8" id="KW-0175">Coiled coil</keyword>
<dbReference type="GO" id="GO:0005886">
    <property type="term" value="C:plasma membrane"/>
    <property type="evidence" value="ECO:0007669"/>
    <property type="project" value="UniProtKB-SubCell"/>
</dbReference>
<dbReference type="NCBIfam" id="TIGR00254">
    <property type="entry name" value="GGDEF"/>
    <property type="match status" value="1"/>
</dbReference>
<dbReference type="InterPro" id="IPR000160">
    <property type="entry name" value="GGDEF_dom"/>
</dbReference>
<dbReference type="PANTHER" id="PTHR45138:SF9">
    <property type="entry name" value="DIGUANYLATE CYCLASE DGCM-RELATED"/>
    <property type="match status" value="1"/>
</dbReference>
<dbReference type="InterPro" id="IPR050469">
    <property type="entry name" value="Diguanylate_Cyclase"/>
</dbReference>
<dbReference type="Gene3D" id="3.30.70.270">
    <property type="match status" value="1"/>
</dbReference>
<evidence type="ECO:0000313" key="10">
    <source>
        <dbReference type="EMBL" id="OWW22455.1"/>
    </source>
</evidence>
<dbReference type="InterPro" id="IPR033479">
    <property type="entry name" value="dCache_1"/>
</dbReference>
<name>A0A254TIY1_9BURK</name>